<protein>
    <submittedName>
        <fullName evidence="1">Uncharacterized protein</fullName>
    </submittedName>
</protein>
<evidence type="ECO:0000313" key="2">
    <source>
        <dbReference type="EMBL" id="QJA95609.1"/>
    </source>
</evidence>
<name>A0A6M3JMZ6_9ZZZZ</name>
<organism evidence="1">
    <name type="scientific">viral metagenome</name>
    <dbReference type="NCBI Taxonomy" id="1070528"/>
    <lineage>
        <taxon>unclassified sequences</taxon>
        <taxon>metagenomes</taxon>
        <taxon>organismal metagenomes</taxon>
    </lineage>
</organism>
<dbReference type="EMBL" id="MT141864">
    <property type="protein sequence ID" value="QJA71323.1"/>
    <property type="molecule type" value="Genomic_DNA"/>
</dbReference>
<accession>A0A6M3JMZ6</accession>
<evidence type="ECO:0000313" key="1">
    <source>
        <dbReference type="EMBL" id="QJA71323.1"/>
    </source>
</evidence>
<dbReference type="AlphaFoldDB" id="A0A6M3JMZ6"/>
<dbReference type="EMBL" id="MT143329">
    <property type="protein sequence ID" value="QJA95609.1"/>
    <property type="molecule type" value="Genomic_DNA"/>
</dbReference>
<gene>
    <name evidence="1" type="ORF">MM415A03270_0007</name>
    <name evidence="2" type="ORF">MM415B05267_0003</name>
</gene>
<proteinExistence type="predicted"/>
<sequence>MDTRTEIASNIFMVYLDNLLKANITKEKHEEVLKNMPATSVELADNLLEALTLPKYSTMEQKWGGGSTDD</sequence>
<reference evidence="1" key="1">
    <citation type="submission" date="2020-03" db="EMBL/GenBank/DDBJ databases">
        <title>The deep terrestrial virosphere.</title>
        <authorList>
            <person name="Holmfeldt K."/>
            <person name="Nilsson E."/>
            <person name="Simone D."/>
            <person name="Lopez-Fernandez M."/>
            <person name="Wu X."/>
            <person name="de Brujin I."/>
            <person name="Lundin D."/>
            <person name="Andersson A."/>
            <person name="Bertilsson S."/>
            <person name="Dopson M."/>
        </authorList>
    </citation>
    <scope>NUCLEOTIDE SEQUENCE</scope>
    <source>
        <strain evidence="1">MM415A03270</strain>
        <strain evidence="2">MM415B05267</strain>
    </source>
</reference>